<dbReference type="AlphaFoldDB" id="A0A7S1KUR5"/>
<reference evidence="3" key="1">
    <citation type="submission" date="2021-01" db="EMBL/GenBank/DDBJ databases">
        <authorList>
            <person name="Corre E."/>
            <person name="Pelletier E."/>
            <person name="Niang G."/>
            <person name="Scheremetjew M."/>
            <person name="Finn R."/>
            <person name="Kale V."/>
            <person name="Holt S."/>
            <person name="Cochrane G."/>
            <person name="Meng A."/>
            <person name="Brown T."/>
            <person name="Cohen L."/>
        </authorList>
    </citation>
    <scope>NUCLEOTIDE SEQUENCE</scope>
    <source>
        <strain evidence="3">WS</strain>
    </source>
</reference>
<evidence type="ECO:0000313" key="3">
    <source>
        <dbReference type="EMBL" id="CAD9086289.1"/>
    </source>
</evidence>
<feature type="transmembrane region" description="Helical" evidence="2">
    <location>
        <begin position="409"/>
        <end position="434"/>
    </location>
</feature>
<protein>
    <submittedName>
        <fullName evidence="3">Uncharacterized protein</fullName>
    </submittedName>
</protein>
<evidence type="ECO:0000256" key="1">
    <source>
        <dbReference type="SAM" id="MobiDB-lite"/>
    </source>
</evidence>
<dbReference type="EMBL" id="HBGD01011533">
    <property type="protein sequence ID" value="CAD9086289.1"/>
    <property type="molecule type" value="Transcribed_RNA"/>
</dbReference>
<evidence type="ECO:0000256" key="2">
    <source>
        <dbReference type="SAM" id="Phobius"/>
    </source>
</evidence>
<keyword evidence="2" id="KW-1133">Transmembrane helix</keyword>
<organism evidence="3">
    <name type="scientific">Percolomonas cosmopolitus</name>
    <dbReference type="NCBI Taxonomy" id="63605"/>
    <lineage>
        <taxon>Eukaryota</taxon>
        <taxon>Discoba</taxon>
        <taxon>Heterolobosea</taxon>
        <taxon>Tetramitia</taxon>
        <taxon>Eutetramitia</taxon>
        <taxon>Percolomonadidae</taxon>
        <taxon>Percolomonas</taxon>
    </lineage>
</organism>
<proteinExistence type="predicted"/>
<feature type="compositionally biased region" description="Acidic residues" evidence="1">
    <location>
        <begin position="476"/>
        <end position="485"/>
    </location>
</feature>
<feature type="region of interest" description="Disordered" evidence="1">
    <location>
        <begin position="448"/>
        <end position="492"/>
    </location>
</feature>
<gene>
    <name evidence="3" type="ORF">PCOS0759_LOCUS9543</name>
</gene>
<accession>A0A7S1KUR5</accession>
<feature type="transmembrane region" description="Helical" evidence="2">
    <location>
        <begin position="67"/>
        <end position="88"/>
    </location>
</feature>
<keyword evidence="2" id="KW-0812">Transmembrane</keyword>
<sequence>MLVSAEMYSFCIIVYTQPDVYKHSFALFPFECVISLSPYSPRSCPTYPTMSHTLFHRPNTSSHHKPLISIIILFLTFLCLLSTTFAAGNCEKEHEKIIDALFFKDYDNVQDLNLEKLSDKVTMKNSPALFSTGDYKMFSLERFEGKNAVLDFWRNFRKHILVTSYRAIKHFTSDGGNERYELSRIGLSLNRYHWIQDLMCHISFDDTCQVVSWELIYDPTFLLIASKNNDNVAMPQSASVEPSIITKSEGGITKERTLALTNKFISFVNGSQTSEAMEKTIFDTTCIVTFPGDVRTSSMIDICGAFRGTKSLNKFHESYFSRFKVSERTVNWRVIDSDQDFALLHSVESGRFDGRQFSQLDHYILIQTDEIAVDAGAPQSRITAANHILNPVILSGDIRFQSATKGVSLIIQIVLTCLVVLLSVAVVLLTLYIVMKHAELRLEKQRKYGANVSSRPRPSRNADFAEEMQPLRLSSDNEEEDDAGDNEYTNASRVARELETHAWIEPREEDSGNDNQV</sequence>
<keyword evidence="2" id="KW-0472">Membrane</keyword>
<name>A0A7S1KUR5_9EUKA</name>